<dbReference type="PANTHER" id="PTHR38436">
    <property type="entry name" value="POLYKETIDE CYCLASE SNOAL-LIKE DOMAIN"/>
    <property type="match status" value="1"/>
</dbReference>
<dbReference type="GO" id="GO:0030638">
    <property type="term" value="P:polyketide metabolic process"/>
    <property type="evidence" value="ECO:0007669"/>
    <property type="project" value="InterPro"/>
</dbReference>
<sequence>MSTSQESRNKQLVDAFIQELFTKGDLEAVDRYVHPDCIDHDPPVPDAPSGAEGLRRAAVVFRQALPDWHSDVLQLVAEGDTVVERFRASGTHTGAPLMGVPPTGRAIVLDGINVFRIEDGRIVERWGRLDELGLLRGLGLVPA</sequence>
<reference evidence="1 2" key="1">
    <citation type="submission" date="2019-06" db="EMBL/GenBank/DDBJ databases">
        <title>Sequencing the genomes of 1000 actinobacteria strains.</title>
        <authorList>
            <person name="Klenk H.-P."/>
        </authorList>
    </citation>
    <scope>NUCLEOTIDE SEQUENCE [LARGE SCALE GENOMIC DNA]</scope>
    <source>
        <strain evidence="1 2">DSM 45671</strain>
    </source>
</reference>
<evidence type="ECO:0000313" key="1">
    <source>
        <dbReference type="EMBL" id="TWF81229.1"/>
    </source>
</evidence>
<evidence type="ECO:0000313" key="2">
    <source>
        <dbReference type="Proteomes" id="UP000321261"/>
    </source>
</evidence>
<comment type="caution">
    <text evidence="1">The sequence shown here is derived from an EMBL/GenBank/DDBJ whole genome shotgun (WGS) entry which is preliminary data.</text>
</comment>
<keyword evidence="1" id="KW-0413">Isomerase</keyword>
<organism evidence="1 2">
    <name type="scientific">Pseudonocardia hierapolitana</name>
    <dbReference type="NCBI Taxonomy" id="1128676"/>
    <lineage>
        <taxon>Bacteria</taxon>
        <taxon>Bacillati</taxon>
        <taxon>Actinomycetota</taxon>
        <taxon>Actinomycetes</taxon>
        <taxon>Pseudonocardiales</taxon>
        <taxon>Pseudonocardiaceae</taxon>
        <taxon>Pseudonocardia</taxon>
    </lineage>
</organism>
<name>A0A561T292_9PSEU</name>
<accession>A0A561T292</accession>
<dbReference type="AlphaFoldDB" id="A0A561T292"/>
<dbReference type="InterPro" id="IPR009959">
    <property type="entry name" value="Cyclase_SnoaL-like"/>
</dbReference>
<dbReference type="Proteomes" id="UP000321261">
    <property type="component" value="Unassembled WGS sequence"/>
</dbReference>
<dbReference type="RefSeq" id="WP_147259771.1">
    <property type="nucleotide sequence ID" value="NZ_VIWU01000001.1"/>
</dbReference>
<dbReference type="Gene3D" id="3.10.450.50">
    <property type="match status" value="1"/>
</dbReference>
<dbReference type="EMBL" id="VIWU01000001">
    <property type="protein sequence ID" value="TWF81229.1"/>
    <property type="molecule type" value="Genomic_DNA"/>
</dbReference>
<proteinExistence type="predicted"/>
<protein>
    <submittedName>
        <fullName evidence="1">Steroid delta-isomerase-like uncharacterized protein</fullName>
    </submittedName>
</protein>
<dbReference type="PANTHER" id="PTHR38436:SF1">
    <property type="entry name" value="ESTER CYCLASE"/>
    <property type="match status" value="1"/>
</dbReference>
<keyword evidence="2" id="KW-1185">Reference proteome</keyword>
<dbReference type="InterPro" id="IPR032710">
    <property type="entry name" value="NTF2-like_dom_sf"/>
</dbReference>
<dbReference type="SUPFAM" id="SSF54427">
    <property type="entry name" value="NTF2-like"/>
    <property type="match status" value="1"/>
</dbReference>
<dbReference type="OrthoDB" id="129343at2"/>
<dbReference type="GO" id="GO:0016853">
    <property type="term" value="F:isomerase activity"/>
    <property type="evidence" value="ECO:0007669"/>
    <property type="project" value="UniProtKB-KW"/>
</dbReference>
<gene>
    <name evidence="1" type="ORF">FHX44_117172</name>
</gene>
<dbReference type="Pfam" id="PF07366">
    <property type="entry name" value="SnoaL"/>
    <property type="match status" value="1"/>
</dbReference>